<comment type="caution">
    <text evidence="1">The sequence shown here is derived from an EMBL/GenBank/DDBJ whole genome shotgun (WGS) entry which is preliminary data.</text>
</comment>
<organism evidence="1 2">
    <name type="scientific">Corynebacterium tapiri</name>
    <dbReference type="NCBI Taxonomy" id="1448266"/>
    <lineage>
        <taxon>Bacteria</taxon>
        <taxon>Bacillati</taxon>
        <taxon>Actinomycetota</taxon>
        <taxon>Actinomycetes</taxon>
        <taxon>Mycobacteriales</taxon>
        <taxon>Corynebacteriaceae</taxon>
        <taxon>Corynebacterium</taxon>
    </lineage>
</organism>
<evidence type="ECO:0000313" key="2">
    <source>
        <dbReference type="Proteomes" id="UP000312032"/>
    </source>
</evidence>
<sequence>MLVPPRFFCAFGCVLAAECTLRSARCGVLAAECSLRSANVCTTRSASLVVSHPATRRQSCSHPKKSV</sequence>
<accession>A0A5C4U2W6</accession>
<proteinExistence type="predicted"/>
<evidence type="ECO:0000313" key="1">
    <source>
        <dbReference type="EMBL" id="TNL94625.1"/>
    </source>
</evidence>
<protein>
    <submittedName>
        <fullName evidence="1">Uncharacterized protein</fullName>
    </submittedName>
</protein>
<reference evidence="1 2" key="1">
    <citation type="submission" date="2019-06" db="EMBL/GenBank/DDBJ databases">
        <authorList>
            <person name="Li J."/>
        </authorList>
    </citation>
    <scope>NUCLEOTIDE SEQUENCE [LARGE SCALE GENOMIC DNA]</scope>
    <source>
        <strain evidence="1 2">LMG 28165</strain>
    </source>
</reference>
<dbReference type="EMBL" id="VDHJ01000020">
    <property type="protein sequence ID" value="TNL94625.1"/>
    <property type="molecule type" value="Genomic_DNA"/>
</dbReference>
<dbReference type="Proteomes" id="UP000312032">
    <property type="component" value="Unassembled WGS sequence"/>
</dbReference>
<name>A0A5C4U2W6_9CORY</name>
<feature type="non-terminal residue" evidence="1">
    <location>
        <position position="67"/>
    </location>
</feature>
<keyword evidence="2" id="KW-1185">Reference proteome</keyword>
<gene>
    <name evidence="1" type="ORF">FHE74_10300</name>
</gene>
<dbReference type="AlphaFoldDB" id="A0A5C4U2W6"/>